<dbReference type="Proteomes" id="UP001259659">
    <property type="component" value="Unassembled WGS sequence"/>
</dbReference>
<feature type="compositionally biased region" description="Low complexity" evidence="1">
    <location>
        <begin position="252"/>
        <end position="266"/>
    </location>
</feature>
<keyword evidence="2" id="KW-0472">Membrane</keyword>
<protein>
    <recommendedName>
        <fullName evidence="5">PGF-CTERM sorting domain-containing protein</fullName>
    </recommendedName>
</protein>
<evidence type="ECO:0000313" key="4">
    <source>
        <dbReference type="Proteomes" id="UP001259659"/>
    </source>
</evidence>
<proteinExistence type="predicted"/>
<gene>
    <name evidence="3" type="ORF">NDI56_16665</name>
</gene>
<sequence length="290" mass="28099">MSGSVTDLMGAVMVCTVVMVSAGVVSAAGPTAVDLGPTDERVSAGTTVDYEVVVANASRGVGSVDATVAVNDSSVATIENITYRGNPSYANQPAGGKSADLSATGMDTLDSGRVQVATVTVRSETAGTVAVSITVSALGDENGSSYSVTETQGRTLTVESDSTDEGNGGGGGDGGDGGDGGGGDDGGDGDDSDGGDGGDDGTTSTPTSTATPTATPVDTQTPIDTQTEQQSTESVEGTDTVTGAPSTATGQSSPTTTASESTEGGSLPLLPIAIVGVCLAGVGAVLYYRD</sequence>
<evidence type="ECO:0000313" key="3">
    <source>
        <dbReference type="EMBL" id="MDS0261034.1"/>
    </source>
</evidence>
<reference evidence="3 4" key="1">
    <citation type="submission" date="2022-06" db="EMBL/GenBank/DDBJ databases">
        <title>Haloarcula sp. a new haloarchaeum isolate from saline soil.</title>
        <authorList>
            <person name="Strakova D."/>
            <person name="Galisteo C."/>
            <person name="Sanchez-Porro C."/>
            <person name="Ventosa A."/>
        </authorList>
    </citation>
    <scope>NUCLEOTIDE SEQUENCE [LARGE SCALE GENOMIC DNA]</scope>
    <source>
        <strain evidence="3 4">S1CR25-12</strain>
    </source>
</reference>
<feature type="compositionally biased region" description="Acidic residues" evidence="1">
    <location>
        <begin position="185"/>
        <end position="199"/>
    </location>
</feature>
<keyword evidence="4" id="KW-1185">Reference proteome</keyword>
<accession>A0ABU2FFM1</accession>
<dbReference type="RefSeq" id="WP_310920823.1">
    <property type="nucleotide sequence ID" value="NZ_JAMQON010000005.1"/>
</dbReference>
<organism evidence="3 4">
    <name type="scientific">Haloarcula saliterrae</name>
    <dbReference type="NCBI Taxonomy" id="2950534"/>
    <lineage>
        <taxon>Archaea</taxon>
        <taxon>Methanobacteriati</taxon>
        <taxon>Methanobacteriota</taxon>
        <taxon>Stenosarchaea group</taxon>
        <taxon>Halobacteria</taxon>
        <taxon>Halobacteriales</taxon>
        <taxon>Haloarculaceae</taxon>
        <taxon>Haloarcula</taxon>
    </lineage>
</organism>
<evidence type="ECO:0000256" key="2">
    <source>
        <dbReference type="SAM" id="Phobius"/>
    </source>
</evidence>
<comment type="caution">
    <text evidence="3">The sequence shown here is derived from an EMBL/GenBank/DDBJ whole genome shotgun (WGS) entry which is preliminary data.</text>
</comment>
<feature type="compositionally biased region" description="Polar residues" evidence="1">
    <location>
        <begin position="223"/>
        <end position="251"/>
    </location>
</feature>
<feature type="compositionally biased region" description="Gly residues" evidence="1">
    <location>
        <begin position="166"/>
        <end position="184"/>
    </location>
</feature>
<feature type="region of interest" description="Disordered" evidence="1">
    <location>
        <begin position="140"/>
        <end position="266"/>
    </location>
</feature>
<dbReference type="EMBL" id="JAMQON010000005">
    <property type="protein sequence ID" value="MDS0261034.1"/>
    <property type="molecule type" value="Genomic_DNA"/>
</dbReference>
<keyword evidence="2" id="KW-1133">Transmembrane helix</keyword>
<feature type="compositionally biased region" description="Low complexity" evidence="1">
    <location>
        <begin position="201"/>
        <end position="222"/>
    </location>
</feature>
<name>A0ABU2FFM1_9EURY</name>
<evidence type="ECO:0008006" key="5">
    <source>
        <dbReference type="Google" id="ProtNLM"/>
    </source>
</evidence>
<evidence type="ECO:0000256" key="1">
    <source>
        <dbReference type="SAM" id="MobiDB-lite"/>
    </source>
</evidence>
<keyword evidence="2" id="KW-0812">Transmembrane</keyword>
<feature type="compositionally biased region" description="Polar residues" evidence="1">
    <location>
        <begin position="142"/>
        <end position="160"/>
    </location>
</feature>
<feature type="transmembrane region" description="Helical" evidence="2">
    <location>
        <begin position="269"/>
        <end position="288"/>
    </location>
</feature>